<feature type="compositionally biased region" description="Polar residues" evidence="1">
    <location>
        <begin position="29"/>
        <end position="38"/>
    </location>
</feature>
<reference evidence="2" key="2">
    <citation type="journal article" date="2023" name="Microbiol Resour">
        <title>Decontamination and Annotation of the Draft Genome Sequence of the Oomycete Lagenidium giganteum ARSEF 373.</title>
        <authorList>
            <person name="Morgan W.R."/>
            <person name="Tartar A."/>
        </authorList>
    </citation>
    <scope>NUCLEOTIDE SEQUENCE</scope>
    <source>
        <strain evidence="2">ARSEF 373</strain>
    </source>
</reference>
<keyword evidence="3" id="KW-1185">Reference proteome</keyword>
<feature type="compositionally biased region" description="Polar residues" evidence="1">
    <location>
        <begin position="9"/>
        <end position="19"/>
    </location>
</feature>
<feature type="compositionally biased region" description="Basic and acidic residues" evidence="1">
    <location>
        <begin position="46"/>
        <end position="57"/>
    </location>
</feature>
<comment type="caution">
    <text evidence="2">The sequence shown here is derived from an EMBL/GenBank/DDBJ whole genome shotgun (WGS) entry which is preliminary data.</text>
</comment>
<sequence>MIHPVESIATCNRSSWRGSSKQDSHSLREATNSDSSPMPSRLSRGLRTDASHLRSQP</sequence>
<gene>
    <name evidence="2" type="ORF">N0F65_005384</name>
</gene>
<evidence type="ECO:0000313" key="2">
    <source>
        <dbReference type="EMBL" id="DAZ99512.1"/>
    </source>
</evidence>
<organism evidence="2 3">
    <name type="scientific">Lagenidium giganteum</name>
    <dbReference type="NCBI Taxonomy" id="4803"/>
    <lineage>
        <taxon>Eukaryota</taxon>
        <taxon>Sar</taxon>
        <taxon>Stramenopiles</taxon>
        <taxon>Oomycota</taxon>
        <taxon>Peronosporomycetes</taxon>
        <taxon>Pythiales</taxon>
        <taxon>Pythiaceae</taxon>
    </lineage>
</organism>
<name>A0AAV2YXV0_9STRA</name>
<dbReference type="AlphaFoldDB" id="A0AAV2YXV0"/>
<proteinExistence type="predicted"/>
<dbReference type="Proteomes" id="UP001146120">
    <property type="component" value="Unassembled WGS sequence"/>
</dbReference>
<evidence type="ECO:0000256" key="1">
    <source>
        <dbReference type="SAM" id="MobiDB-lite"/>
    </source>
</evidence>
<feature type="region of interest" description="Disordered" evidence="1">
    <location>
        <begin position="1"/>
        <end position="57"/>
    </location>
</feature>
<reference evidence="2" key="1">
    <citation type="submission" date="2022-11" db="EMBL/GenBank/DDBJ databases">
        <authorList>
            <person name="Morgan W.R."/>
            <person name="Tartar A."/>
        </authorList>
    </citation>
    <scope>NUCLEOTIDE SEQUENCE</scope>
    <source>
        <strain evidence="2">ARSEF 373</strain>
    </source>
</reference>
<accession>A0AAV2YXV0</accession>
<protein>
    <submittedName>
        <fullName evidence="2">Uncharacterized protein</fullName>
    </submittedName>
</protein>
<evidence type="ECO:0000313" key="3">
    <source>
        <dbReference type="Proteomes" id="UP001146120"/>
    </source>
</evidence>
<dbReference type="EMBL" id="DAKRPA010000081">
    <property type="protein sequence ID" value="DAZ99512.1"/>
    <property type="molecule type" value="Genomic_DNA"/>
</dbReference>